<sequence>MEEETSFEALLKLRDQVGLKSFKEFESKVLFKNKSEKSQKRSRKEVNNEDDEAPLEISSKTPFKKSKNAVNRQFQARSRDPRFDSRIGTFNEEKFQKKYDFAFKLRDQELEDLKATQKKEDKDDKKKKYLIQRIENQKRENSKKLINKVRNNNKVEVLVDGTKFYKTKKLQRTEDLVNKFIELKNAGQLEKHLDKRRKRQAGKERKKMNIEK</sequence>
<dbReference type="InterPro" id="IPR009292">
    <property type="entry name" value="RRP36"/>
</dbReference>
<dbReference type="GO" id="GO:0005730">
    <property type="term" value="C:nucleolus"/>
    <property type="evidence" value="ECO:0007669"/>
    <property type="project" value="UniProtKB-SubCell"/>
</dbReference>
<evidence type="ECO:0000256" key="7">
    <source>
        <dbReference type="SAM" id="MobiDB-lite"/>
    </source>
</evidence>
<dbReference type="PANTHER" id="PTHR21738">
    <property type="entry name" value="RIBOSOMAL RNA PROCESSING PROTEIN 36 HOMOLOG"/>
    <property type="match status" value="1"/>
</dbReference>
<name>A0A9N9S061_9DIPT</name>
<comment type="subcellular location">
    <subcellularLocation>
        <location evidence="1 6">Nucleus</location>
        <location evidence="1 6">Nucleolus</location>
    </subcellularLocation>
</comment>
<comment type="similarity">
    <text evidence="2 6">Belongs to the RRP36 family.</text>
</comment>
<feature type="compositionally biased region" description="Basic and acidic residues" evidence="7">
    <location>
        <begin position="34"/>
        <end position="47"/>
    </location>
</feature>
<gene>
    <name evidence="8" type="ORF">CHIRRI_LOCUS9241</name>
</gene>
<keyword evidence="6" id="KW-0687">Ribonucleoprotein</keyword>
<evidence type="ECO:0000256" key="3">
    <source>
        <dbReference type="ARBA" id="ARBA00022517"/>
    </source>
</evidence>
<keyword evidence="5 6" id="KW-0539">Nucleus</keyword>
<evidence type="ECO:0000313" key="9">
    <source>
        <dbReference type="Proteomes" id="UP001153620"/>
    </source>
</evidence>
<dbReference type="Pfam" id="PF06102">
    <property type="entry name" value="RRP36"/>
    <property type="match status" value="1"/>
</dbReference>
<keyword evidence="4 6" id="KW-0698">rRNA processing</keyword>
<proteinExistence type="inferred from homology"/>
<keyword evidence="3 6" id="KW-0690">Ribosome biogenesis</keyword>
<dbReference type="Proteomes" id="UP001153620">
    <property type="component" value="Chromosome 3"/>
</dbReference>
<keyword evidence="9" id="KW-1185">Reference proteome</keyword>
<reference evidence="8" key="1">
    <citation type="submission" date="2022-01" db="EMBL/GenBank/DDBJ databases">
        <authorList>
            <person name="King R."/>
        </authorList>
    </citation>
    <scope>NUCLEOTIDE SEQUENCE</scope>
</reference>
<evidence type="ECO:0000256" key="4">
    <source>
        <dbReference type="ARBA" id="ARBA00022552"/>
    </source>
</evidence>
<evidence type="ECO:0000256" key="1">
    <source>
        <dbReference type="ARBA" id="ARBA00004604"/>
    </source>
</evidence>
<feature type="region of interest" description="Disordered" evidence="7">
    <location>
        <begin position="34"/>
        <end position="82"/>
    </location>
</feature>
<accession>A0A9N9S061</accession>
<feature type="compositionally biased region" description="Basic and acidic residues" evidence="7">
    <location>
        <begin position="201"/>
        <end position="212"/>
    </location>
</feature>
<reference evidence="8" key="2">
    <citation type="submission" date="2022-10" db="EMBL/GenBank/DDBJ databases">
        <authorList>
            <consortium name="ENA_rothamsted_submissions"/>
            <consortium name="culmorum"/>
            <person name="King R."/>
        </authorList>
    </citation>
    <scope>NUCLEOTIDE SEQUENCE</scope>
</reference>
<dbReference type="AlphaFoldDB" id="A0A9N9S061"/>
<dbReference type="OrthoDB" id="448446at2759"/>
<organism evidence="8 9">
    <name type="scientific">Chironomus riparius</name>
    <dbReference type="NCBI Taxonomy" id="315576"/>
    <lineage>
        <taxon>Eukaryota</taxon>
        <taxon>Metazoa</taxon>
        <taxon>Ecdysozoa</taxon>
        <taxon>Arthropoda</taxon>
        <taxon>Hexapoda</taxon>
        <taxon>Insecta</taxon>
        <taxon>Pterygota</taxon>
        <taxon>Neoptera</taxon>
        <taxon>Endopterygota</taxon>
        <taxon>Diptera</taxon>
        <taxon>Nematocera</taxon>
        <taxon>Chironomoidea</taxon>
        <taxon>Chironomidae</taxon>
        <taxon>Chironominae</taxon>
        <taxon>Chironomus</taxon>
    </lineage>
</organism>
<protein>
    <recommendedName>
        <fullName evidence="6">rRNA biogenesis protein RRP36</fullName>
    </recommendedName>
</protein>
<feature type="region of interest" description="Disordered" evidence="7">
    <location>
        <begin position="191"/>
        <end position="212"/>
    </location>
</feature>
<evidence type="ECO:0000256" key="6">
    <source>
        <dbReference type="RuleBase" id="RU368027"/>
    </source>
</evidence>
<comment type="subunit">
    <text evidence="6">Associates with 90S and pre-40S pre-ribosomal particles.</text>
</comment>
<evidence type="ECO:0000313" key="8">
    <source>
        <dbReference type="EMBL" id="CAG9806381.1"/>
    </source>
</evidence>
<evidence type="ECO:0000256" key="5">
    <source>
        <dbReference type="ARBA" id="ARBA00023242"/>
    </source>
</evidence>
<evidence type="ECO:0000256" key="2">
    <source>
        <dbReference type="ARBA" id="ARBA00009418"/>
    </source>
</evidence>
<dbReference type="PANTHER" id="PTHR21738:SF0">
    <property type="entry name" value="RIBOSOMAL RNA PROCESSING PROTEIN 36 HOMOLOG"/>
    <property type="match status" value="1"/>
</dbReference>
<dbReference type="EMBL" id="OU895879">
    <property type="protein sequence ID" value="CAG9806381.1"/>
    <property type="molecule type" value="Genomic_DNA"/>
</dbReference>
<dbReference type="GO" id="GO:0000462">
    <property type="term" value="P:maturation of SSU-rRNA from tricistronic rRNA transcript (SSU-rRNA, 5.8S rRNA, LSU-rRNA)"/>
    <property type="evidence" value="ECO:0007669"/>
    <property type="project" value="TreeGrafter"/>
</dbReference>
<dbReference type="GO" id="GO:0030686">
    <property type="term" value="C:90S preribosome"/>
    <property type="evidence" value="ECO:0007669"/>
    <property type="project" value="TreeGrafter"/>
</dbReference>
<comment type="function">
    <text evidence="6">Component of the 90S pre-ribosome involved in the maturation of rRNAs. Required for early cleavages of the pre-RNAs in the 40S ribosomal subunit maturation pathway.</text>
</comment>